<evidence type="ECO:0008006" key="3">
    <source>
        <dbReference type="Google" id="ProtNLM"/>
    </source>
</evidence>
<accession>A0A9D1FUW9</accession>
<organism evidence="1 2">
    <name type="scientific">Candidatus Scatenecus faecavium</name>
    <dbReference type="NCBI Taxonomy" id="2840915"/>
    <lineage>
        <taxon>Bacteria</taxon>
        <taxon>Candidatus Scatenecus</taxon>
    </lineage>
</organism>
<sequence>MKEKCNKYEALFTFADENTLNEHLKVCADCRKEQEKMEKVSELIKEVKPFYKKKKTEFNNLKVA</sequence>
<name>A0A9D1FUW9_9BACT</name>
<reference evidence="1" key="1">
    <citation type="submission" date="2020-10" db="EMBL/GenBank/DDBJ databases">
        <authorList>
            <person name="Gilroy R."/>
        </authorList>
    </citation>
    <scope>NUCLEOTIDE SEQUENCE</scope>
    <source>
        <strain evidence="1">CHK152-2994</strain>
    </source>
</reference>
<comment type="caution">
    <text evidence="1">The sequence shown here is derived from an EMBL/GenBank/DDBJ whole genome shotgun (WGS) entry which is preliminary data.</text>
</comment>
<dbReference type="EMBL" id="DVJO01000049">
    <property type="protein sequence ID" value="HIS82395.1"/>
    <property type="molecule type" value="Genomic_DNA"/>
</dbReference>
<feature type="non-terminal residue" evidence="1">
    <location>
        <position position="64"/>
    </location>
</feature>
<dbReference type="AlphaFoldDB" id="A0A9D1FUW9"/>
<proteinExistence type="predicted"/>
<dbReference type="Proteomes" id="UP000824139">
    <property type="component" value="Unassembled WGS sequence"/>
</dbReference>
<evidence type="ECO:0000313" key="2">
    <source>
        <dbReference type="Proteomes" id="UP000824139"/>
    </source>
</evidence>
<gene>
    <name evidence="1" type="ORF">IAD41_02150</name>
</gene>
<evidence type="ECO:0000313" key="1">
    <source>
        <dbReference type="EMBL" id="HIS82395.1"/>
    </source>
</evidence>
<protein>
    <recommendedName>
        <fullName evidence="3">Zinc-finger domain-containing protein</fullName>
    </recommendedName>
</protein>
<reference evidence="1" key="2">
    <citation type="journal article" date="2021" name="PeerJ">
        <title>Extensive microbial diversity within the chicken gut microbiome revealed by metagenomics and culture.</title>
        <authorList>
            <person name="Gilroy R."/>
            <person name="Ravi A."/>
            <person name="Getino M."/>
            <person name="Pursley I."/>
            <person name="Horton D.L."/>
            <person name="Alikhan N.F."/>
            <person name="Baker D."/>
            <person name="Gharbi K."/>
            <person name="Hall N."/>
            <person name="Watson M."/>
            <person name="Adriaenssens E.M."/>
            <person name="Foster-Nyarko E."/>
            <person name="Jarju S."/>
            <person name="Secka A."/>
            <person name="Antonio M."/>
            <person name="Oren A."/>
            <person name="Chaudhuri R.R."/>
            <person name="La Ragione R."/>
            <person name="Hildebrand F."/>
            <person name="Pallen M.J."/>
        </authorList>
    </citation>
    <scope>NUCLEOTIDE SEQUENCE</scope>
    <source>
        <strain evidence="1">CHK152-2994</strain>
    </source>
</reference>